<name>A0A1G2I186_9BACT</name>
<gene>
    <name evidence="3" type="ORF">A3D35_02270</name>
</gene>
<protein>
    <recommendedName>
        <fullName evidence="2">N-acetyltransferase domain-containing protein</fullName>
    </recommendedName>
</protein>
<dbReference type="AlphaFoldDB" id="A0A1G2I186"/>
<organism evidence="3 4">
    <name type="scientific">Candidatus Staskawiczbacteria bacterium RIFCSPHIGHO2_02_FULL_34_9</name>
    <dbReference type="NCBI Taxonomy" id="1802206"/>
    <lineage>
        <taxon>Bacteria</taxon>
        <taxon>Candidatus Staskawicziibacteriota</taxon>
    </lineage>
</organism>
<dbReference type="Gene3D" id="3.40.630.30">
    <property type="match status" value="1"/>
</dbReference>
<reference evidence="3 4" key="1">
    <citation type="journal article" date="2016" name="Nat. Commun.">
        <title>Thousands of microbial genomes shed light on interconnected biogeochemical processes in an aquifer system.</title>
        <authorList>
            <person name="Anantharaman K."/>
            <person name="Brown C.T."/>
            <person name="Hug L.A."/>
            <person name="Sharon I."/>
            <person name="Castelle C.J."/>
            <person name="Probst A.J."/>
            <person name="Thomas B.C."/>
            <person name="Singh A."/>
            <person name="Wilkins M.J."/>
            <person name="Karaoz U."/>
            <person name="Brodie E.L."/>
            <person name="Williams K.H."/>
            <person name="Hubbard S.S."/>
            <person name="Banfield J.F."/>
        </authorList>
    </citation>
    <scope>NUCLEOTIDE SEQUENCE [LARGE SCALE GENOMIC DNA]</scope>
</reference>
<comment type="caution">
    <text evidence="3">The sequence shown here is derived from an EMBL/GenBank/DDBJ whole genome shotgun (WGS) entry which is preliminary data.</text>
</comment>
<dbReference type="GO" id="GO:0016747">
    <property type="term" value="F:acyltransferase activity, transferring groups other than amino-acyl groups"/>
    <property type="evidence" value="ECO:0007669"/>
    <property type="project" value="InterPro"/>
</dbReference>
<dbReference type="Proteomes" id="UP000176421">
    <property type="component" value="Unassembled WGS sequence"/>
</dbReference>
<dbReference type="InterPro" id="IPR000182">
    <property type="entry name" value="GNAT_dom"/>
</dbReference>
<evidence type="ECO:0000259" key="2">
    <source>
        <dbReference type="Pfam" id="PF00583"/>
    </source>
</evidence>
<feature type="transmembrane region" description="Helical" evidence="1">
    <location>
        <begin position="80"/>
        <end position="102"/>
    </location>
</feature>
<sequence length="139" mass="16104">MNIELAKKENALEISKIHKAEINRGFLSTLSDSFLKNLYLAIIDSRENFCVVAKENEKVIGFLSGVSDLDAFYSNFFKKYFFKSFFILFKKFFSLAFIIKAFETFFYPVKEKELPKAELLTMAVRSEFHGKGIASQMFT</sequence>
<evidence type="ECO:0000256" key="1">
    <source>
        <dbReference type="SAM" id="Phobius"/>
    </source>
</evidence>
<evidence type="ECO:0000313" key="4">
    <source>
        <dbReference type="Proteomes" id="UP000176421"/>
    </source>
</evidence>
<keyword evidence="1" id="KW-0472">Membrane</keyword>
<dbReference type="EMBL" id="MHOS01000021">
    <property type="protein sequence ID" value="OGZ68543.1"/>
    <property type="molecule type" value="Genomic_DNA"/>
</dbReference>
<dbReference type="SUPFAM" id="SSF55729">
    <property type="entry name" value="Acyl-CoA N-acyltransferases (Nat)"/>
    <property type="match status" value="1"/>
</dbReference>
<feature type="domain" description="N-acetyltransferase" evidence="2">
    <location>
        <begin position="39"/>
        <end position="137"/>
    </location>
</feature>
<keyword evidence="1" id="KW-1133">Transmembrane helix</keyword>
<proteinExistence type="predicted"/>
<dbReference type="STRING" id="1802206.A3D35_02270"/>
<dbReference type="InterPro" id="IPR016181">
    <property type="entry name" value="Acyl_CoA_acyltransferase"/>
</dbReference>
<evidence type="ECO:0000313" key="3">
    <source>
        <dbReference type="EMBL" id="OGZ68543.1"/>
    </source>
</evidence>
<keyword evidence="1" id="KW-0812">Transmembrane</keyword>
<feature type="non-terminal residue" evidence="3">
    <location>
        <position position="139"/>
    </location>
</feature>
<dbReference type="Pfam" id="PF00583">
    <property type="entry name" value="Acetyltransf_1"/>
    <property type="match status" value="1"/>
</dbReference>
<accession>A0A1G2I186</accession>